<name>A0A2R5LEW7_9ACAR</name>
<dbReference type="EMBL" id="GGLE01003948">
    <property type="protein sequence ID" value="MBY08074.1"/>
    <property type="molecule type" value="Transcribed_RNA"/>
</dbReference>
<dbReference type="Pfam" id="PF00014">
    <property type="entry name" value="Kunitz_BPTI"/>
    <property type="match status" value="1"/>
</dbReference>
<reference evidence="3" key="1">
    <citation type="submission" date="2018-03" db="EMBL/GenBank/DDBJ databases">
        <title>The relapsing fever spirochete Borrelia turicatae persists in the highly oxidative environment of its soft-bodied tick vector.</title>
        <authorList>
            <person name="Bourret T.J."/>
            <person name="Boyle W.K."/>
            <person name="Valenzuela J.G."/>
            <person name="Oliveira F."/>
            <person name="Lopez J.E."/>
        </authorList>
    </citation>
    <scope>NUCLEOTIDE SEQUENCE</scope>
    <source>
        <strain evidence="3">Kansas strain/isolate</strain>
        <tissue evidence="3">Salivary glands</tissue>
    </source>
</reference>
<dbReference type="Gene3D" id="4.10.410.10">
    <property type="entry name" value="Pancreatic trypsin inhibitor Kunitz domain"/>
    <property type="match status" value="2"/>
</dbReference>
<dbReference type="InterPro" id="IPR036880">
    <property type="entry name" value="Kunitz_BPTI_sf"/>
</dbReference>
<keyword evidence="1" id="KW-0732">Signal</keyword>
<evidence type="ECO:0000259" key="2">
    <source>
        <dbReference type="SMART" id="SM00131"/>
    </source>
</evidence>
<dbReference type="SMART" id="SM00131">
    <property type="entry name" value="KU"/>
    <property type="match status" value="1"/>
</dbReference>
<accession>A0A2R5LEW7</accession>
<dbReference type="GO" id="GO:0004867">
    <property type="term" value="F:serine-type endopeptidase inhibitor activity"/>
    <property type="evidence" value="ECO:0007669"/>
    <property type="project" value="InterPro"/>
</dbReference>
<evidence type="ECO:0000313" key="3">
    <source>
        <dbReference type="EMBL" id="MBY08074.1"/>
    </source>
</evidence>
<sequence length="135" mass="14288">MMFYVMIVLAVGAASGLNTQCNNPESSSCQDGAGKGTRYFRVGSQCTLSSACSDQGYPTQEQCEAACFVGEGGQDNELDESCNGAKPTTVNCNNPEHVFFYDPESRTCKEITGCSPSSNSYDSEVECQVACGVLA</sequence>
<proteinExistence type="predicted"/>
<protein>
    <submittedName>
        <fullName evidence="3">Putative chain r serine proteinase</fullName>
    </submittedName>
</protein>
<feature type="domain" description="BPTI/Kunitz inhibitor" evidence="2">
    <location>
        <begin position="80"/>
        <end position="132"/>
    </location>
</feature>
<dbReference type="AlphaFoldDB" id="A0A2R5LEW7"/>
<dbReference type="InterPro" id="IPR002223">
    <property type="entry name" value="Kunitz_BPTI"/>
</dbReference>
<organism evidence="3">
    <name type="scientific">Ornithodoros turicata</name>
    <dbReference type="NCBI Taxonomy" id="34597"/>
    <lineage>
        <taxon>Eukaryota</taxon>
        <taxon>Metazoa</taxon>
        <taxon>Ecdysozoa</taxon>
        <taxon>Arthropoda</taxon>
        <taxon>Chelicerata</taxon>
        <taxon>Arachnida</taxon>
        <taxon>Acari</taxon>
        <taxon>Parasitiformes</taxon>
        <taxon>Ixodida</taxon>
        <taxon>Ixodoidea</taxon>
        <taxon>Argasidae</taxon>
        <taxon>Ornithodorinae</taxon>
        <taxon>Ornithodoros</taxon>
    </lineage>
</organism>
<dbReference type="SUPFAM" id="SSF57362">
    <property type="entry name" value="BPTI-like"/>
    <property type="match status" value="2"/>
</dbReference>
<feature type="signal peptide" evidence="1">
    <location>
        <begin position="1"/>
        <end position="16"/>
    </location>
</feature>
<evidence type="ECO:0000256" key="1">
    <source>
        <dbReference type="SAM" id="SignalP"/>
    </source>
</evidence>
<feature type="chain" id="PRO_5015306057" evidence="1">
    <location>
        <begin position="17"/>
        <end position="135"/>
    </location>
</feature>